<reference evidence="2" key="1">
    <citation type="submission" date="2005-09" db="EMBL/GenBank/DDBJ databases">
        <authorList>
            <person name="Mural R.J."/>
            <person name="Li P.W."/>
            <person name="Adams M.D."/>
            <person name="Amanatides P.G."/>
            <person name="Baden-Tillson H."/>
            <person name="Barnstead M."/>
            <person name="Chin S.H."/>
            <person name="Dew I."/>
            <person name="Evans C.A."/>
            <person name="Ferriera S."/>
            <person name="Flanigan M."/>
            <person name="Fosler C."/>
            <person name="Glodek A."/>
            <person name="Gu Z."/>
            <person name="Holt R.A."/>
            <person name="Jennings D."/>
            <person name="Kraft C.L."/>
            <person name="Lu F."/>
            <person name="Nguyen T."/>
            <person name="Nusskern D.R."/>
            <person name="Pfannkoch C.M."/>
            <person name="Sitter C."/>
            <person name="Sutton G.G."/>
            <person name="Venter J.C."/>
            <person name="Wang Z."/>
            <person name="Woodage T."/>
            <person name="Zheng X.H."/>
            <person name="Zhong F."/>
        </authorList>
    </citation>
    <scope>NUCLEOTIDE SEQUENCE [LARGE SCALE GENOMIC DNA]</scope>
    <source>
        <strain>BN</strain>
        <strain evidence="2">Sprague-Dawley</strain>
    </source>
</reference>
<name>A6JLR1_RAT</name>
<organism evidence="1 2">
    <name type="scientific">Rattus norvegicus</name>
    <name type="common">Rat</name>
    <dbReference type="NCBI Taxonomy" id="10116"/>
    <lineage>
        <taxon>Eukaryota</taxon>
        <taxon>Metazoa</taxon>
        <taxon>Chordata</taxon>
        <taxon>Craniata</taxon>
        <taxon>Vertebrata</taxon>
        <taxon>Euteleostomi</taxon>
        <taxon>Mammalia</taxon>
        <taxon>Eutheria</taxon>
        <taxon>Euarchontoglires</taxon>
        <taxon>Glires</taxon>
        <taxon>Rodentia</taxon>
        <taxon>Myomorpha</taxon>
        <taxon>Muroidea</taxon>
        <taxon>Muridae</taxon>
        <taxon>Murinae</taxon>
        <taxon>Rattus</taxon>
    </lineage>
</organism>
<evidence type="ECO:0000313" key="1">
    <source>
        <dbReference type="EMBL" id="EDL78589.1"/>
    </source>
</evidence>
<evidence type="ECO:0000313" key="2">
    <source>
        <dbReference type="Proteomes" id="UP000234681"/>
    </source>
</evidence>
<sequence length="45" mass="5238">MATNCMDPALGQHHTIVKATVIKRYKYCIKFSIDINICLEQLLHY</sequence>
<dbReference type="EMBL" id="CH473990">
    <property type="protein sequence ID" value="EDL78589.1"/>
    <property type="molecule type" value="Genomic_DNA"/>
</dbReference>
<proteinExistence type="predicted"/>
<dbReference type="AlphaFoldDB" id="A6JLR1"/>
<gene>
    <name evidence="1" type="ORF">rCG_55705</name>
</gene>
<dbReference type="Proteomes" id="UP000234681">
    <property type="component" value="Chromosome 17"/>
</dbReference>
<feature type="non-terminal residue" evidence="1">
    <location>
        <position position="45"/>
    </location>
</feature>
<protein>
    <submittedName>
        <fullName evidence="1">RCG55705</fullName>
    </submittedName>
</protein>
<accession>A6JLR1</accession>